<dbReference type="RefSeq" id="WP_091471553.1">
    <property type="nucleotide sequence ID" value="NZ_FNFX01000003.1"/>
</dbReference>
<protein>
    <submittedName>
        <fullName evidence="3">Glyoxalase/Bleomycin resistance protein/Dioxygenase superfamily protein</fullName>
    </submittedName>
</protein>
<feature type="domain" description="VOC" evidence="2">
    <location>
        <begin position="2"/>
        <end position="116"/>
    </location>
</feature>
<reference evidence="4" key="1">
    <citation type="submission" date="2016-10" db="EMBL/GenBank/DDBJ databases">
        <authorList>
            <person name="Varghese N."/>
            <person name="Submissions S."/>
        </authorList>
    </citation>
    <scope>NUCLEOTIDE SEQUENCE [LARGE SCALE GENOMIC DNA]</scope>
    <source>
        <strain evidence="4">CBMB127</strain>
    </source>
</reference>
<dbReference type="Proteomes" id="UP000198629">
    <property type="component" value="Unassembled WGS sequence"/>
</dbReference>
<evidence type="ECO:0000259" key="2">
    <source>
        <dbReference type="PROSITE" id="PS51819"/>
    </source>
</evidence>
<dbReference type="PANTHER" id="PTHR41294">
    <property type="entry name" value="CADMIUM-INDUCED PROTEIN CADI"/>
    <property type="match status" value="1"/>
</dbReference>
<dbReference type="STRING" id="492660.SAMN05192566_1523"/>
<sequence>MKRMHLHVSVDDITQSVGFYSNLFGASPTVSKPDYAKWMLDDPLVNFAISKRGAKAGLDHIGIQVENESELEEIKERLEKAELSLVTEEGTTCCYAKSDKHWVQDPSGIAWETYRTLDSAPTFSGQETPEHSAACCIPATQKIEFATRKKCC</sequence>
<accession>A0A1G9CM12</accession>
<dbReference type="SUPFAM" id="SSF54593">
    <property type="entry name" value="Glyoxalase/Bleomycin resistance protein/Dihydroxybiphenyl dioxygenase"/>
    <property type="match status" value="1"/>
</dbReference>
<dbReference type="Gene3D" id="3.10.180.10">
    <property type="entry name" value="2,3-Dihydroxybiphenyl 1,2-Dioxygenase, domain 1"/>
    <property type="match status" value="1"/>
</dbReference>
<dbReference type="OrthoDB" id="9789608at2"/>
<dbReference type="InterPro" id="IPR004360">
    <property type="entry name" value="Glyas_Fos-R_dOase_dom"/>
</dbReference>
<dbReference type="PROSITE" id="PS51819">
    <property type="entry name" value="VOC"/>
    <property type="match status" value="1"/>
</dbReference>
<keyword evidence="4" id="KW-1185">Reference proteome</keyword>
<gene>
    <name evidence="3" type="ORF">SAMN05192566_1523</name>
</gene>
<dbReference type="InterPro" id="IPR052393">
    <property type="entry name" value="Cadmium-induced_rsp"/>
</dbReference>
<dbReference type="InterPro" id="IPR037523">
    <property type="entry name" value="VOC_core"/>
</dbReference>
<dbReference type="NCBIfam" id="NF041414">
    <property type="entry name" value="ArsI_CadI_VOC"/>
    <property type="match status" value="1"/>
</dbReference>
<dbReference type="InterPro" id="IPR049789">
    <property type="entry name" value="ArsI/CadI-like"/>
</dbReference>
<name>A0A1G9CM12_9PROT</name>
<evidence type="ECO:0000313" key="4">
    <source>
        <dbReference type="Proteomes" id="UP000198629"/>
    </source>
</evidence>
<organism evidence="3 4">
    <name type="scientific">Methylophilus rhizosphaerae</name>
    <dbReference type="NCBI Taxonomy" id="492660"/>
    <lineage>
        <taxon>Bacteria</taxon>
        <taxon>Pseudomonadati</taxon>
        <taxon>Pseudomonadota</taxon>
        <taxon>Betaproteobacteria</taxon>
        <taxon>Nitrosomonadales</taxon>
        <taxon>Methylophilaceae</taxon>
        <taxon>Methylophilus</taxon>
    </lineage>
</organism>
<evidence type="ECO:0000313" key="3">
    <source>
        <dbReference type="EMBL" id="SDK52599.1"/>
    </source>
</evidence>
<keyword evidence="1" id="KW-0175">Coiled coil</keyword>
<dbReference type="GO" id="GO:0051213">
    <property type="term" value="F:dioxygenase activity"/>
    <property type="evidence" value="ECO:0007669"/>
    <property type="project" value="UniProtKB-KW"/>
</dbReference>
<dbReference type="AlphaFoldDB" id="A0A1G9CM12"/>
<dbReference type="Pfam" id="PF00903">
    <property type="entry name" value="Glyoxalase"/>
    <property type="match status" value="1"/>
</dbReference>
<feature type="coiled-coil region" evidence="1">
    <location>
        <begin position="64"/>
        <end position="91"/>
    </location>
</feature>
<dbReference type="GO" id="GO:0046686">
    <property type="term" value="P:response to cadmium ion"/>
    <property type="evidence" value="ECO:0007669"/>
    <property type="project" value="TreeGrafter"/>
</dbReference>
<keyword evidence="3" id="KW-0223">Dioxygenase</keyword>
<dbReference type="InterPro" id="IPR029068">
    <property type="entry name" value="Glyas_Bleomycin-R_OHBP_Dase"/>
</dbReference>
<proteinExistence type="predicted"/>
<keyword evidence="3" id="KW-0560">Oxidoreductase</keyword>
<evidence type="ECO:0000256" key="1">
    <source>
        <dbReference type="SAM" id="Coils"/>
    </source>
</evidence>
<dbReference type="EMBL" id="FNFX01000003">
    <property type="protein sequence ID" value="SDK52599.1"/>
    <property type="molecule type" value="Genomic_DNA"/>
</dbReference>
<dbReference type="PANTHER" id="PTHR41294:SF1">
    <property type="entry name" value="CADMIUM-INDUCED PROTEIN CADI"/>
    <property type="match status" value="1"/>
</dbReference>